<dbReference type="PANTHER" id="PTHR13067">
    <property type="entry name" value="CASPASE-ACTIVATED DNASE"/>
    <property type="match status" value="1"/>
</dbReference>
<accession>A0AAN8L8V5</accession>
<dbReference type="GO" id="GO:0004520">
    <property type="term" value="F:DNA endonuclease activity"/>
    <property type="evidence" value="ECO:0007669"/>
    <property type="project" value="InterPro"/>
</dbReference>
<protein>
    <recommendedName>
        <fullName evidence="1">DNA fragmentation factor 40 C-terminal domain-containing protein</fullName>
    </recommendedName>
</protein>
<dbReference type="InterPro" id="IPR039729">
    <property type="entry name" value="DFF40"/>
</dbReference>
<evidence type="ECO:0000259" key="1">
    <source>
        <dbReference type="Pfam" id="PF09230"/>
    </source>
</evidence>
<dbReference type="PANTHER" id="PTHR13067:SF2">
    <property type="entry name" value="CASPASE-ACTIVATED DNASE"/>
    <property type="match status" value="1"/>
</dbReference>
<dbReference type="GO" id="GO:0006309">
    <property type="term" value="P:apoptotic DNA fragmentation"/>
    <property type="evidence" value="ECO:0007669"/>
    <property type="project" value="InterPro"/>
</dbReference>
<sequence>MMQLKSDKFNGCYFDRTEEEQNRLCTKEGWFNCQGAFDQVKCEFHHSINPYGNRESRIIFSTWNLDHIIEKRRTVIPDLVDALKKPKRRDIDLDHFYKLLFTRENLKLVHIVCHKKGARDESKLYKRRKSK</sequence>
<gene>
    <name evidence="2" type="ORF">J4Q44_G00259760</name>
</gene>
<dbReference type="GO" id="GO:0005737">
    <property type="term" value="C:cytoplasm"/>
    <property type="evidence" value="ECO:0007669"/>
    <property type="project" value="InterPro"/>
</dbReference>
<dbReference type="EMBL" id="JAGTTL010000024">
    <property type="protein sequence ID" value="KAK6303522.1"/>
    <property type="molecule type" value="Genomic_DNA"/>
</dbReference>
<dbReference type="AlphaFoldDB" id="A0AAN8L8V5"/>
<feature type="domain" description="DNA fragmentation factor 40 C-terminal" evidence="1">
    <location>
        <begin position="3"/>
        <end position="120"/>
    </location>
</feature>
<dbReference type="GO" id="GO:0005634">
    <property type="term" value="C:nucleus"/>
    <property type="evidence" value="ECO:0007669"/>
    <property type="project" value="InterPro"/>
</dbReference>
<dbReference type="Pfam" id="PF09230">
    <property type="entry name" value="DFF40"/>
    <property type="match status" value="1"/>
</dbReference>
<proteinExistence type="predicted"/>
<dbReference type="InterPro" id="IPR015311">
    <property type="entry name" value="DFF40_C"/>
</dbReference>
<reference evidence="2 3" key="1">
    <citation type="submission" date="2021-04" db="EMBL/GenBank/DDBJ databases">
        <authorList>
            <person name="De Guttry C."/>
            <person name="Zahm M."/>
            <person name="Klopp C."/>
            <person name="Cabau C."/>
            <person name="Louis A."/>
            <person name="Berthelot C."/>
            <person name="Parey E."/>
            <person name="Roest Crollius H."/>
            <person name="Montfort J."/>
            <person name="Robinson-Rechavi M."/>
            <person name="Bucao C."/>
            <person name="Bouchez O."/>
            <person name="Gislard M."/>
            <person name="Lluch J."/>
            <person name="Milhes M."/>
            <person name="Lampietro C."/>
            <person name="Lopez Roques C."/>
            <person name="Donnadieu C."/>
            <person name="Braasch I."/>
            <person name="Desvignes T."/>
            <person name="Postlethwait J."/>
            <person name="Bobe J."/>
            <person name="Wedekind C."/>
            <person name="Guiguen Y."/>
        </authorList>
    </citation>
    <scope>NUCLEOTIDE SEQUENCE [LARGE SCALE GENOMIC DNA]</scope>
    <source>
        <strain evidence="2">Cs_M1</strain>
        <tissue evidence="2">Blood</tissue>
    </source>
</reference>
<dbReference type="SUPFAM" id="SSF54060">
    <property type="entry name" value="His-Me finger endonucleases"/>
    <property type="match status" value="1"/>
</dbReference>
<dbReference type="Proteomes" id="UP001356427">
    <property type="component" value="Unassembled WGS sequence"/>
</dbReference>
<organism evidence="2 3">
    <name type="scientific">Coregonus suidteri</name>
    <dbReference type="NCBI Taxonomy" id="861788"/>
    <lineage>
        <taxon>Eukaryota</taxon>
        <taxon>Metazoa</taxon>
        <taxon>Chordata</taxon>
        <taxon>Craniata</taxon>
        <taxon>Vertebrata</taxon>
        <taxon>Euteleostomi</taxon>
        <taxon>Actinopterygii</taxon>
        <taxon>Neopterygii</taxon>
        <taxon>Teleostei</taxon>
        <taxon>Protacanthopterygii</taxon>
        <taxon>Salmoniformes</taxon>
        <taxon>Salmonidae</taxon>
        <taxon>Coregoninae</taxon>
        <taxon>Coregonus</taxon>
    </lineage>
</organism>
<evidence type="ECO:0000313" key="2">
    <source>
        <dbReference type="EMBL" id="KAK6303522.1"/>
    </source>
</evidence>
<dbReference type="InterPro" id="IPR044925">
    <property type="entry name" value="His-Me_finger_sf"/>
</dbReference>
<evidence type="ECO:0000313" key="3">
    <source>
        <dbReference type="Proteomes" id="UP001356427"/>
    </source>
</evidence>
<keyword evidence="3" id="KW-1185">Reference proteome</keyword>
<comment type="caution">
    <text evidence="2">The sequence shown here is derived from an EMBL/GenBank/DDBJ whole genome shotgun (WGS) entry which is preliminary data.</text>
</comment>
<dbReference type="GO" id="GO:0016787">
    <property type="term" value="F:hydrolase activity"/>
    <property type="evidence" value="ECO:0007669"/>
    <property type="project" value="InterPro"/>
</dbReference>
<name>A0AAN8L8V5_9TELE</name>